<keyword evidence="3" id="KW-1185">Reference proteome</keyword>
<dbReference type="Proteomes" id="UP000515908">
    <property type="component" value="Chromosome 12"/>
</dbReference>
<sequence>MAANLRQCAQLNGNGRYVPQNTVKRFSSGEDDLKKPVQLFGGLTRKLSTNSHDPVEGKPHSKNGQRVVAGIPVEPTRPYTRNYSQSPYNTPNAKPSPPLHSANYPPSSNESNYKKKMNEIRKKMGKPLDVESPLPSVTRKPSATSNSSRDSANSKYSRIEKAYRTCANKM</sequence>
<feature type="compositionally biased region" description="Basic and acidic residues" evidence="1">
    <location>
        <begin position="112"/>
        <end position="129"/>
    </location>
</feature>
<evidence type="ECO:0000313" key="3">
    <source>
        <dbReference type="Proteomes" id="UP000515908"/>
    </source>
</evidence>
<feature type="compositionally biased region" description="Polar residues" evidence="1">
    <location>
        <begin position="79"/>
        <end position="93"/>
    </location>
</feature>
<accession>A0A7G2CGS4</accession>
<reference evidence="2 3" key="1">
    <citation type="submission" date="2020-08" db="EMBL/GenBank/DDBJ databases">
        <authorList>
            <person name="Newling K."/>
            <person name="Davey J."/>
            <person name="Forrester S."/>
        </authorList>
    </citation>
    <scope>NUCLEOTIDE SEQUENCE [LARGE SCALE GENOMIC DNA]</scope>
    <source>
        <strain evidence="3">Crithidia deanei Carvalho (ATCC PRA-265)</strain>
    </source>
</reference>
<name>A0A7G2CGS4_9TRYP</name>
<evidence type="ECO:0000256" key="1">
    <source>
        <dbReference type="SAM" id="MobiDB-lite"/>
    </source>
</evidence>
<proteinExistence type="predicted"/>
<feature type="region of interest" description="Disordered" evidence="1">
    <location>
        <begin position="42"/>
        <end position="160"/>
    </location>
</feature>
<feature type="compositionally biased region" description="Polar residues" evidence="1">
    <location>
        <begin position="139"/>
        <end position="156"/>
    </location>
</feature>
<evidence type="ECO:0000313" key="2">
    <source>
        <dbReference type="EMBL" id="CAD2219078.1"/>
    </source>
</evidence>
<protein>
    <submittedName>
        <fullName evidence="2">Uncharacterized protein</fullName>
    </submittedName>
</protein>
<organism evidence="2 3">
    <name type="scientific">Angomonas deanei</name>
    <dbReference type="NCBI Taxonomy" id="59799"/>
    <lineage>
        <taxon>Eukaryota</taxon>
        <taxon>Discoba</taxon>
        <taxon>Euglenozoa</taxon>
        <taxon>Kinetoplastea</taxon>
        <taxon>Metakinetoplastina</taxon>
        <taxon>Trypanosomatida</taxon>
        <taxon>Trypanosomatidae</taxon>
        <taxon>Strigomonadinae</taxon>
        <taxon>Angomonas</taxon>
    </lineage>
</organism>
<dbReference type="AlphaFoldDB" id="A0A7G2CGS4"/>
<dbReference type="VEuPathDB" id="TriTrypDB:ADEAN_000657100"/>
<gene>
    <name evidence="2" type="ORF">ADEAN_000657100</name>
</gene>
<dbReference type="EMBL" id="LR877156">
    <property type="protein sequence ID" value="CAD2219078.1"/>
    <property type="molecule type" value="Genomic_DNA"/>
</dbReference>